<dbReference type="SUPFAM" id="SSF53254">
    <property type="entry name" value="Phosphoglycerate mutase-like"/>
    <property type="match status" value="1"/>
</dbReference>
<dbReference type="SMART" id="SM00855">
    <property type="entry name" value="PGAM"/>
    <property type="match status" value="1"/>
</dbReference>
<organism evidence="2 3">
    <name type="scientific">Amaricoccus macauensis</name>
    <dbReference type="NCBI Taxonomy" id="57001"/>
    <lineage>
        <taxon>Bacteria</taxon>
        <taxon>Pseudomonadati</taxon>
        <taxon>Pseudomonadota</taxon>
        <taxon>Alphaproteobacteria</taxon>
        <taxon>Rhodobacterales</taxon>
        <taxon>Paracoccaceae</taxon>
        <taxon>Amaricoccus</taxon>
    </lineage>
</organism>
<evidence type="ECO:0000313" key="3">
    <source>
        <dbReference type="Proteomes" id="UP000549457"/>
    </source>
</evidence>
<name>A0A840SWV1_9RHOB</name>
<dbReference type="Pfam" id="PF00300">
    <property type="entry name" value="His_Phos_1"/>
    <property type="match status" value="1"/>
</dbReference>
<dbReference type="EC" id="3.1.3.-" evidence="2"/>
<comment type="caution">
    <text evidence="2">The sequence shown here is derived from an EMBL/GenBank/DDBJ whole genome shotgun (WGS) entry which is preliminary data.</text>
</comment>
<keyword evidence="2" id="KW-0378">Hydrolase</keyword>
<sequence length="166" mass="17951">MRRLILMRHAKSSWADPGQRDHDRPLNKRGRKSAVLIGAWMKANGFLPDVALVSSARRTQETWAGIVSVTRAAPTTYLPELYHAGPEAMLAVLRAAPDVGTVLMLGHQPGVSAFACRLLAEPPGDEGIVNYPTAATAVIGFDVDGWEAVGWKAGRLVDFVIPRALE</sequence>
<dbReference type="PANTHER" id="PTHR47623:SF1">
    <property type="entry name" value="OS09G0287300 PROTEIN"/>
    <property type="match status" value="1"/>
</dbReference>
<dbReference type="PANTHER" id="PTHR47623">
    <property type="entry name" value="OS09G0287300 PROTEIN"/>
    <property type="match status" value="1"/>
</dbReference>
<proteinExistence type="predicted"/>
<evidence type="ECO:0000313" key="2">
    <source>
        <dbReference type="EMBL" id="MBB5223611.1"/>
    </source>
</evidence>
<dbReference type="RefSeq" id="WP_184152861.1">
    <property type="nucleotide sequence ID" value="NZ_JACHFM010000004.1"/>
</dbReference>
<dbReference type="InterPro" id="IPR029033">
    <property type="entry name" value="His_PPase_superfam"/>
</dbReference>
<dbReference type="AlphaFoldDB" id="A0A840SWV1"/>
<keyword evidence="3" id="KW-1185">Reference proteome</keyword>
<dbReference type="CDD" id="cd07067">
    <property type="entry name" value="HP_PGM_like"/>
    <property type="match status" value="1"/>
</dbReference>
<gene>
    <name evidence="2" type="ORF">HNP73_003565</name>
</gene>
<evidence type="ECO:0000256" key="1">
    <source>
        <dbReference type="PIRSR" id="PIRSR613078-2"/>
    </source>
</evidence>
<dbReference type="GO" id="GO:0016787">
    <property type="term" value="F:hydrolase activity"/>
    <property type="evidence" value="ECO:0007669"/>
    <property type="project" value="UniProtKB-KW"/>
</dbReference>
<dbReference type="EMBL" id="JACHFM010000004">
    <property type="protein sequence ID" value="MBB5223611.1"/>
    <property type="molecule type" value="Genomic_DNA"/>
</dbReference>
<dbReference type="Gene3D" id="3.40.50.1240">
    <property type="entry name" value="Phosphoglycerate mutase-like"/>
    <property type="match status" value="1"/>
</dbReference>
<dbReference type="Proteomes" id="UP000549457">
    <property type="component" value="Unassembled WGS sequence"/>
</dbReference>
<dbReference type="InterPro" id="IPR013078">
    <property type="entry name" value="His_Pase_superF_clade-1"/>
</dbReference>
<feature type="binding site" evidence="1">
    <location>
        <position position="58"/>
    </location>
    <ligand>
        <name>substrate</name>
    </ligand>
</feature>
<accession>A0A840SWV1</accession>
<reference evidence="2 3" key="1">
    <citation type="submission" date="2020-08" db="EMBL/GenBank/DDBJ databases">
        <title>Genomic Encyclopedia of Type Strains, Phase IV (KMG-IV): sequencing the most valuable type-strain genomes for metagenomic binning, comparative biology and taxonomic classification.</title>
        <authorList>
            <person name="Goeker M."/>
        </authorList>
    </citation>
    <scope>NUCLEOTIDE SEQUENCE [LARGE SCALE GENOMIC DNA]</scope>
    <source>
        <strain evidence="2 3">DSM 101730</strain>
    </source>
</reference>
<protein>
    <submittedName>
        <fullName evidence="2">Phosphohistidine phosphatase</fullName>
        <ecNumber evidence="2">3.1.3.-</ecNumber>
    </submittedName>
</protein>